<protein>
    <submittedName>
        <fullName evidence="1">Uncharacterized protein</fullName>
    </submittedName>
</protein>
<dbReference type="Proteomes" id="UP001054837">
    <property type="component" value="Unassembled WGS sequence"/>
</dbReference>
<reference evidence="1 2" key="1">
    <citation type="submission" date="2021-06" db="EMBL/GenBank/DDBJ databases">
        <title>Caerostris darwini draft genome.</title>
        <authorList>
            <person name="Kono N."/>
            <person name="Arakawa K."/>
        </authorList>
    </citation>
    <scope>NUCLEOTIDE SEQUENCE [LARGE SCALE GENOMIC DNA]</scope>
</reference>
<accession>A0AAV4WIE9</accession>
<name>A0AAV4WIE9_9ARAC</name>
<gene>
    <name evidence="1" type="ORF">CDAR_549041</name>
</gene>
<organism evidence="1 2">
    <name type="scientific">Caerostris darwini</name>
    <dbReference type="NCBI Taxonomy" id="1538125"/>
    <lineage>
        <taxon>Eukaryota</taxon>
        <taxon>Metazoa</taxon>
        <taxon>Ecdysozoa</taxon>
        <taxon>Arthropoda</taxon>
        <taxon>Chelicerata</taxon>
        <taxon>Arachnida</taxon>
        <taxon>Araneae</taxon>
        <taxon>Araneomorphae</taxon>
        <taxon>Entelegynae</taxon>
        <taxon>Araneoidea</taxon>
        <taxon>Araneidae</taxon>
        <taxon>Caerostris</taxon>
    </lineage>
</organism>
<dbReference type="AlphaFoldDB" id="A0AAV4WIE9"/>
<evidence type="ECO:0000313" key="1">
    <source>
        <dbReference type="EMBL" id="GIY82537.1"/>
    </source>
</evidence>
<keyword evidence="2" id="KW-1185">Reference proteome</keyword>
<dbReference type="EMBL" id="BPLQ01014724">
    <property type="protein sequence ID" value="GIY82537.1"/>
    <property type="molecule type" value="Genomic_DNA"/>
</dbReference>
<proteinExistence type="predicted"/>
<comment type="caution">
    <text evidence="1">The sequence shown here is derived from an EMBL/GenBank/DDBJ whole genome shotgun (WGS) entry which is preliminary data.</text>
</comment>
<sequence length="78" mass="8567">MRNAFPPDFWTNGCEAGVEVGPAPRGACYPANAIKTALWPISRPFWNPCELGLSTAITVQLDCEKLRLRPNTHGWLAA</sequence>
<evidence type="ECO:0000313" key="2">
    <source>
        <dbReference type="Proteomes" id="UP001054837"/>
    </source>
</evidence>